<dbReference type="EC" id="3.1.6.1" evidence="4"/>
<dbReference type="CDD" id="cd16145">
    <property type="entry name" value="ARS_like"/>
    <property type="match status" value="1"/>
</dbReference>
<dbReference type="EMBL" id="CP021023">
    <property type="protein sequence ID" value="ARN57172.1"/>
    <property type="molecule type" value="Genomic_DNA"/>
</dbReference>
<dbReference type="Proteomes" id="UP000193334">
    <property type="component" value="Chromosome"/>
</dbReference>
<comment type="similarity">
    <text evidence="1">Belongs to the sulfatase family.</text>
</comment>
<evidence type="ECO:0000313" key="5">
    <source>
        <dbReference type="Proteomes" id="UP000193334"/>
    </source>
</evidence>
<dbReference type="InterPro" id="IPR050738">
    <property type="entry name" value="Sulfatase"/>
</dbReference>
<evidence type="ECO:0000313" key="4">
    <source>
        <dbReference type="EMBL" id="ARN57172.1"/>
    </source>
</evidence>
<name>A0A1W6LN52_9BACT</name>
<dbReference type="Pfam" id="PF00884">
    <property type="entry name" value="Sulfatase"/>
    <property type="match status" value="1"/>
</dbReference>
<evidence type="ECO:0000256" key="1">
    <source>
        <dbReference type="ARBA" id="ARBA00008779"/>
    </source>
</evidence>
<keyword evidence="2 4" id="KW-0378">Hydrolase</keyword>
<proteinExistence type="inferred from homology"/>
<organism evidence="4 5">
    <name type="scientific">Sedimentisphaera salicampi</name>
    <dbReference type="NCBI Taxonomy" id="1941349"/>
    <lineage>
        <taxon>Bacteria</taxon>
        <taxon>Pseudomonadati</taxon>
        <taxon>Planctomycetota</taxon>
        <taxon>Phycisphaerae</taxon>
        <taxon>Sedimentisphaerales</taxon>
        <taxon>Sedimentisphaeraceae</taxon>
        <taxon>Sedimentisphaera</taxon>
    </lineage>
</organism>
<keyword evidence="5" id="KW-1185">Reference proteome</keyword>
<dbReference type="PANTHER" id="PTHR42693">
    <property type="entry name" value="ARYLSULFATASE FAMILY MEMBER"/>
    <property type="match status" value="1"/>
</dbReference>
<dbReference type="Gene3D" id="3.30.1120.10">
    <property type="match status" value="1"/>
</dbReference>
<dbReference type="KEGG" id="pbp:STSP1_01568"/>
<dbReference type="InterPro" id="IPR006311">
    <property type="entry name" value="TAT_signal"/>
</dbReference>
<dbReference type="PANTHER" id="PTHR42693:SF53">
    <property type="entry name" value="ENDO-4-O-SULFATASE"/>
    <property type="match status" value="1"/>
</dbReference>
<dbReference type="AlphaFoldDB" id="A0A1W6LN52"/>
<dbReference type="RefSeq" id="WP_226997472.1">
    <property type="nucleotide sequence ID" value="NZ_CP021023.1"/>
</dbReference>
<reference evidence="5" key="1">
    <citation type="submission" date="2017-04" db="EMBL/GenBank/DDBJ databases">
        <title>Comparative genomics and description of representatives of a novel lineage of planctomycetes thriving in anoxic sediments.</title>
        <authorList>
            <person name="Spring S."/>
            <person name="Bunk B."/>
            <person name="Sproer C."/>
        </authorList>
    </citation>
    <scope>NUCLEOTIDE SEQUENCE [LARGE SCALE GENOMIC DNA]</scope>
    <source>
        <strain evidence="5">ST-PulAB-D4</strain>
    </source>
</reference>
<dbReference type="PROSITE" id="PS51318">
    <property type="entry name" value="TAT"/>
    <property type="match status" value="1"/>
</dbReference>
<dbReference type="InterPro" id="IPR000917">
    <property type="entry name" value="Sulfatase_N"/>
</dbReference>
<dbReference type="Gene3D" id="3.40.720.10">
    <property type="entry name" value="Alkaline Phosphatase, subunit A"/>
    <property type="match status" value="1"/>
</dbReference>
<dbReference type="InterPro" id="IPR017850">
    <property type="entry name" value="Alkaline_phosphatase_core_sf"/>
</dbReference>
<evidence type="ECO:0000256" key="2">
    <source>
        <dbReference type="ARBA" id="ARBA00022801"/>
    </source>
</evidence>
<protein>
    <submittedName>
        <fullName evidence="4">Arylsulfatase</fullName>
        <ecNumber evidence="4">3.1.6.1</ecNumber>
    </submittedName>
</protein>
<accession>A0A1W6LN52</accession>
<evidence type="ECO:0000259" key="3">
    <source>
        <dbReference type="Pfam" id="PF00884"/>
    </source>
</evidence>
<dbReference type="GO" id="GO:0004065">
    <property type="term" value="F:arylsulfatase activity"/>
    <property type="evidence" value="ECO:0007669"/>
    <property type="project" value="UniProtKB-EC"/>
</dbReference>
<dbReference type="PROSITE" id="PS51257">
    <property type="entry name" value="PROKAR_LIPOPROTEIN"/>
    <property type="match status" value="1"/>
</dbReference>
<sequence>MGKLNRRTFLKSIGAAAAGYAAGGCTTGGMTAASKNASAPNIIYVLVDDLGYGDLSCYGQKHFNTPNIDKLASQGMKFTNHYSGSTVCAPSRCTLMTGLHTGHCFIRGNFEMQPEGQLAMPKNTETVAKLLKRAGYKTGLIGKWGLGWPKSSGDPLNQGFDYFYGYNCQRHAHTYYPEYLWRNNQKEIIEGNLQGKTNVYSHDLLADDALKFVEDNKSNPFFLYLALTIPHASMAVPKDSLEPFIGKFGEEKPYKSEGGYRNQPHPKAAFAGMVTRMDKDIGRLTSKLEELGIADNTVVIFTSDNGPHSEGGHVPAYFNSSGGLRGIKRDLYEGGIRVPFIAKWPKVVPAGTESPHISAFWDFLPTAAQIAGQPIAVRTDGISMLPALKGQKQPAHKYLYWEFRPRGTQAIRMRNWKAIKFIKDGRTELYNLDKDPTESNDLSKTYPDVTARMEQIMLKAHEPSDEFPLPFDL</sequence>
<gene>
    <name evidence="4" type="primary">atsA_31</name>
    <name evidence="4" type="ORF">STSP1_01568</name>
</gene>
<dbReference type="STRING" id="1941349.STSP1_01568"/>
<feature type="domain" description="Sulfatase N-terminal" evidence="3">
    <location>
        <begin position="40"/>
        <end position="372"/>
    </location>
</feature>
<dbReference type="SUPFAM" id="SSF53649">
    <property type="entry name" value="Alkaline phosphatase-like"/>
    <property type="match status" value="1"/>
</dbReference>